<proteinExistence type="predicted"/>
<dbReference type="WBParaSite" id="Minc3s00551g14157">
    <property type="protein sequence ID" value="Minc3s00551g14157"/>
    <property type="gene ID" value="Minc3s00551g14157"/>
</dbReference>
<reference evidence="2" key="1">
    <citation type="submission" date="2022-11" db="UniProtKB">
        <authorList>
            <consortium name="WormBaseParasite"/>
        </authorList>
    </citation>
    <scope>IDENTIFICATION</scope>
</reference>
<protein>
    <submittedName>
        <fullName evidence="2">Uncharacterized protein</fullName>
    </submittedName>
</protein>
<dbReference type="AlphaFoldDB" id="A0A914LIQ8"/>
<sequence length="95" mass="11410">MLSFARMFLKELTELMSADRSPIVDRRPELILDPSIQKRLTHFSLVSLKLKPYLSDPTLQNINQLISEFLDYTWIWWNCNSSRFGSIKWLYWRIS</sequence>
<evidence type="ECO:0000313" key="2">
    <source>
        <dbReference type="WBParaSite" id="Minc3s00551g14157"/>
    </source>
</evidence>
<organism evidence="1 2">
    <name type="scientific">Meloidogyne incognita</name>
    <name type="common">Southern root-knot nematode worm</name>
    <name type="synonym">Oxyuris incognita</name>
    <dbReference type="NCBI Taxonomy" id="6306"/>
    <lineage>
        <taxon>Eukaryota</taxon>
        <taxon>Metazoa</taxon>
        <taxon>Ecdysozoa</taxon>
        <taxon>Nematoda</taxon>
        <taxon>Chromadorea</taxon>
        <taxon>Rhabditida</taxon>
        <taxon>Tylenchina</taxon>
        <taxon>Tylenchomorpha</taxon>
        <taxon>Tylenchoidea</taxon>
        <taxon>Meloidogynidae</taxon>
        <taxon>Meloidogyninae</taxon>
        <taxon>Meloidogyne</taxon>
        <taxon>Meloidogyne incognita group</taxon>
    </lineage>
</organism>
<keyword evidence="1" id="KW-1185">Reference proteome</keyword>
<evidence type="ECO:0000313" key="1">
    <source>
        <dbReference type="Proteomes" id="UP000887563"/>
    </source>
</evidence>
<accession>A0A914LIQ8</accession>
<name>A0A914LIQ8_MELIC</name>
<dbReference type="Proteomes" id="UP000887563">
    <property type="component" value="Unplaced"/>
</dbReference>